<gene>
    <name evidence="2" type="ORF">AB0T83_12975</name>
</gene>
<feature type="transmembrane region" description="Helical" evidence="1">
    <location>
        <begin position="150"/>
        <end position="170"/>
    </location>
</feature>
<feature type="transmembrane region" description="Helical" evidence="1">
    <location>
        <begin position="116"/>
        <end position="138"/>
    </location>
</feature>
<evidence type="ECO:0000313" key="3">
    <source>
        <dbReference type="Proteomes" id="UP001553161"/>
    </source>
</evidence>
<feature type="transmembrane region" description="Helical" evidence="1">
    <location>
        <begin position="482"/>
        <end position="499"/>
    </location>
</feature>
<comment type="caution">
    <text evidence="2">The sequence shown here is derived from an EMBL/GenBank/DDBJ whole genome shotgun (WGS) entry which is preliminary data.</text>
</comment>
<sequence length="655" mass="70385">MDNTQAMNRMGGHGVRLGFGLLILAVLSAFAGPVAEFATSRPVGQGSVVIYLGVAVTALTSSALIFAPGILLALGLSGPVQGMTSVVLKGLIWSLLWLTLAPGAIGMALAQPLTGAGFSLFLVLSALPGALLVARRGLPEGVSQNAGQDMAALLAVPLLLLAVLLPKFVWENFNGDGVHSYYSLRNMVLTGTPFWPKEAGDMASYPSLSTSSAVVFSSFTLRFFGENELSARLSVLPQLSFLTVAVLGLVRWHRPAPLGNGAVVALVLALVLFAATLGWHATYHPSFADIALPLAREPLVVVAALGVVWFFLQREYLWLFAFLLLLLLSIPSAVGLIGMWLGAVFLVWRPIPWKRLFLASGLTMAAMAVTGVAPMVMVQFGLPVPGDEFSSGNLLRRLRFVSVAEVERFWFWLVPCGLLPGLAVLTWFWQDRLSRALSLVALGYFALFYLQAYRVLPHHFAPVPILSLIVFWRLAPVVARPQLATGLALVGVVAGLWLARPDDWAPNTASKSFAAGWRLEDMDPAEFRADDVRILQDLLSAAFSEQALATQGLVRGAASPVMIYYYVTRSDLPEVPPKFIVREGAAQPGEVPLAEAEGYVLVATSQDAAEVGLLPTLAQSSVNARFYVPRRILFGTGPRDGPRPVWDLAALAGLR</sequence>
<protein>
    <recommendedName>
        <fullName evidence="4">ABC transporter permease</fullName>
    </recommendedName>
</protein>
<feature type="transmembrane region" description="Helical" evidence="1">
    <location>
        <begin position="258"/>
        <end position="282"/>
    </location>
</feature>
<name>A0ABV3L7Y7_9RHOB</name>
<proteinExistence type="predicted"/>
<organism evidence="2 3">
    <name type="scientific">Meridianimarinicoccus marinus</name>
    <dbReference type="NCBI Taxonomy" id="3231483"/>
    <lineage>
        <taxon>Bacteria</taxon>
        <taxon>Pseudomonadati</taxon>
        <taxon>Pseudomonadota</taxon>
        <taxon>Alphaproteobacteria</taxon>
        <taxon>Rhodobacterales</taxon>
        <taxon>Paracoccaceae</taxon>
        <taxon>Meridianimarinicoccus</taxon>
    </lineage>
</organism>
<dbReference type="Proteomes" id="UP001553161">
    <property type="component" value="Unassembled WGS sequence"/>
</dbReference>
<accession>A0ABV3L7Y7</accession>
<feature type="transmembrane region" description="Helical" evidence="1">
    <location>
        <begin position="233"/>
        <end position="252"/>
    </location>
</feature>
<evidence type="ECO:0008006" key="4">
    <source>
        <dbReference type="Google" id="ProtNLM"/>
    </source>
</evidence>
<keyword evidence="1" id="KW-1133">Transmembrane helix</keyword>
<keyword evidence="1" id="KW-0472">Membrane</keyword>
<keyword evidence="1" id="KW-0812">Transmembrane</keyword>
<feature type="transmembrane region" description="Helical" evidence="1">
    <location>
        <begin position="294"/>
        <end position="312"/>
    </location>
</feature>
<feature type="transmembrane region" description="Helical" evidence="1">
    <location>
        <begin position="409"/>
        <end position="429"/>
    </location>
</feature>
<feature type="transmembrane region" description="Helical" evidence="1">
    <location>
        <begin position="318"/>
        <end position="347"/>
    </location>
</feature>
<feature type="transmembrane region" description="Helical" evidence="1">
    <location>
        <begin position="203"/>
        <end position="221"/>
    </location>
</feature>
<feature type="transmembrane region" description="Helical" evidence="1">
    <location>
        <begin position="86"/>
        <end position="110"/>
    </location>
</feature>
<feature type="transmembrane region" description="Helical" evidence="1">
    <location>
        <begin position="356"/>
        <end position="382"/>
    </location>
</feature>
<reference evidence="2 3" key="1">
    <citation type="submission" date="2024-07" db="EMBL/GenBank/DDBJ databases">
        <authorList>
            <person name="Kang M."/>
        </authorList>
    </citation>
    <scope>NUCLEOTIDE SEQUENCE [LARGE SCALE GENOMIC DNA]</scope>
    <source>
        <strain evidence="2 3">DFM31</strain>
    </source>
</reference>
<evidence type="ECO:0000256" key="1">
    <source>
        <dbReference type="SAM" id="Phobius"/>
    </source>
</evidence>
<keyword evidence="3" id="KW-1185">Reference proteome</keyword>
<dbReference type="EMBL" id="JBFBVU010000016">
    <property type="protein sequence ID" value="MEV8467690.1"/>
    <property type="molecule type" value="Genomic_DNA"/>
</dbReference>
<feature type="transmembrane region" description="Helical" evidence="1">
    <location>
        <begin position="436"/>
        <end position="453"/>
    </location>
</feature>
<feature type="transmembrane region" description="Helical" evidence="1">
    <location>
        <begin position="47"/>
        <end position="74"/>
    </location>
</feature>
<evidence type="ECO:0000313" key="2">
    <source>
        <dbReference type="EMBL" id="MEV8467690.1"/>
    </source>
</evidence>